<dbReference type="Proteomes" id="UP001372338">
    <property type="component" value="Unassembled WGS sequence"/>
</dbReference>
<reference evidence="2 3" key="1">
    <citation type="submission" date="2024-01" db="EMBL/GenBank/DDBJ databases">
        <title>The genomes of 5 underutilized Papilionoideae crops provide insights into root nodulation and disease resistanc.</title>
        <authorList>
            <person name="Yuan L."/>
        </authorList>
    </citation>
    <scope>NUCLEOTIDE SEQUENCE [LARGE SCALE GENOMIC DNA]</scope>
    <source>
        <strain evidence="2">ZHUSHIDOU_FW_LH</strain>
        <tissue evidence="2">Leaf</tissue>
    </source>
</reference>
<protein>
    <submittedName>
        <fullName evidence="2">Uncharacterized protein</fullName>
    </submittedName>
</protein>
<dbReference type="AlphaFoldDB" id="A0AAN9EGS6"/>
<proteinExistence type="predicted"/>
<evidence type="ECO:0000256" key="1">
    <source>
        <dbReference type="SAM" id="MobiDB-lite"/>
    </source>
</evidence>
<feature type="region of interest" description="Disordered" evidence="1">
    <location>
        <begin position="64"/>
        <end position="89"/>
    </location>
</feature>
<name>A0AAN9EGS6_CROPI</name>
<feature type="compositionally biased region" description="Basic residues" evidence="1">
    <location>
        <begin position="80"/>
        <end position="89"/>
    </location>
</feature>
<sequence length="89" mass="10159">MKEIRRRRGWHEVDGGNEKWWGSGAKDWLIQEAKMNMWWGSGGLTKKPPILWLADNSKTIAPPTSVVMDSFDPNLGGQGQHRRTAPHHE</sequence>
<dbReference type="EMBL" id="JAYWIO010000006">
    <property type="protein sequence ID" value="KAK7256040.1"/>
    <property type="molecule type" value="Genomic_DNA"/>
</dbReference>
<comment type="caution">
    <text evidence="2">The sequence shown here is derived from an EMBL/GenBank/DDBJ whole genome shotgun (WGS) entry which is preliminary data.</text>
</comment>
<evidence type="ECO:0000313" key="3">
    <source>
        <dbReference type="Proteomes" id="UP001372338"/>
    </source>
</evidence>
<evidence type="ECO:0000313" key="2">
    <source>
        <dbReference type="EMBL" id="KAK7256040.1"/>
    </source>
</evidence>
<gene>
    <name evidence="2" type="ORF">RIF29_29472</name>
</gene>
<keyword evidence="3" id="KW-1185">Reference proteome</keyword>
<organism evidence="2 3">
    <name type="scientific">Crotalaria pallida</name>
    <name type="common">Smooth rattlebox</name>
    <name type="synonym">Crotalaria striata</name>
    <dbReference type="NCBI Taxonomy" id="3830"/>
    <lineage>
        <taxon>Eukaryota</taxon>
        <taxon>Viridiplantae</taxon>
        <taxon>Streptophyta</taxon>
        <taxon>Embryophyta</taxon>
        <taxon>Tracheophyta</taxon>
        <taxon>Spermatophyta</taxon>
        <taxon>Magnoliopsida</taxon>
        <taxon>eudicotyledons</taxon>
        <taxon>Gunneridae</taxon>
        <taxon>Pentapetalae</taxon>
        <taxon>rosids</taxon>
        <taxon>fabids</taxon>
        <taxon>Fabales</taxon>
        <taxon>Fabaceae</taxon>
        <taxon>Papilionoideae</taxon>
        <taxon>50 kb inversion clade</taxon>
        <taxon>genistoids sensu lato</taxon>
        <taxon>core genistoids</taxon>
        <taxon>Crotalarieae</taxon>
        <taxon>Crotalaria</taxon>
    </lineage>
</organism>
<accession>A0AAN9EGS6</accession>